<dbReference type="PATRIC" id="fig|1005043.3.peg.899"/>
<evidence type="ECO:0000313" key="4">
    <source>
        <dbReference type="Proteomes" id="UP000004116"/>
    </source>
</evidence>
<dbReference type="Gene3D" id="3.30.70.970">
    <property type="entry name" value="RraB-like"/>
    <property type="match status" value="1"/>
</dbReference>
<reference evidence="3 4" key="1">
    <citation type="journal article" date="2012" name="Genome Res.">
        <title>Genomic basis of endosymbiont-conferred protection against an insect parasitoid.</title>
        <authorList>
            <person name="Hansen A.K."/>
            <person name="Vorburger C."/>
            <person name="Moran N.A."/>
        </authorList>
    </citation>
    <scope>NUCLEOTIDE SEQUENCE [LARGE SCALE GENOMIC DNA]</scope>
    <source>
        <strain evidence="4">R5.15</strain>
    </source>
</reference>
<dbReference type="SUPFAM" id="SSF89946">
    <property type="entry name" value="Hypothetical protein VC0424"/>
    <property type="match status" value="1"/>
</dbReference>
<evidence type="ECO:0000259" key="2">
    <source>
        <dbReference type="Pfam" id="PF06877"/>
    </source>
</evidence>
<keyword evidence="4" id="KW-1185">Reference proteome</keyword>
<dbReference type="InterPro" id="IPR009671">
    <property type="entry name" value="RraB_dom"/>
</dbReference>
<gene>
    <name evidence="3" type="ORF">Rin_00010020</name>
</gene>
<comment type="caution">
    <text evidence="3">The sequence shown here is derived from an EMBL/GenBank/DDBJ whole genome shotgun (WGS) entry which is preliminary data.</text>
</comment>
<keyword evidence="1" id="KW-0963">Cytoplasm</keyword>
<dbReference type="RefSeq" id="WP_006706678.1">
    <property type="nucleotide sequence ID" value="NZ_AGCA01000256.1"/>
</dbReference>
<evidence type="ECO:0000313" key="3">
    <source>
        <dbReference type="EMBL" id="EGY29029.1"/>
    </source>
</evidence>
<accession>G2GYY9</accession>
<proteinExistence type="predicted"/>
<name>G2GYY9_9ENTR</name>
<dbReference type="Proteomes" id="UP000004116">
    <property type="component" value="Unassembled WGS sequence"/>
</dbReference>
<dbReference type="InterPro" id="IPR036701">
    <property type="entry name" value="RraB-like_sf"/>
</dbReference>
<dbReference type="AlphaFoldDB" id="G2GYY9"/>
<dbReference type="NCBIfam" id="NF008393">
    <property type="entry name" value="PRK11191.1"/>
    <property type="match status" value="1"/>
</dbReference>
<evidence type="ECO:0000256" key="1">
    <source>
        <dbReference type="ARBA" id="ARBA00022490"/>
    </source>
</evidence>
<feature type="domain" description="Regulator of ribonuclease activity B" evidence="2">
    <location>
        <begin position="12"/>
        <end position="113"/>
    </location>
</feature>
<dbReference type="PIRSF" id="PIRSF018193">
    <property type="entry name" value="UCP018193"/>
    <property type="match status" value="1"/>
</dbReference>
<dbReference type="OrthoDB" id="7065464at2"/>
<sequence length="138" mass="15701">MGNSEEWDNQAKHTRQIIEELINDGSDLRALYMIEHHFSAREADVLKIAAASAFQLGYEVTDTKELKLEDGSIILCFDAIKKTTLDAELIDVQVVQLVNMANKCNVNYDGWGTYYEDPNGEVDDEIEWFGDDDDGKRH</sequence>
<dbReference type="EMBL" id="AGCA01000256">
    <property type="protein sequence ID" value="EGY29029.1"/>
    <property type="molecule type" value="Genomic_DNA"/>
</dbReference>
<organism evidence="3 4">
    <name type="scientific">Candidatus Regiella insecticola 5.15</name>
    <dbReference type="NCBI Taxonomy" id="1005043"/>
    <lineage>
        <taxon>Bacteria</taxon>
        <taxon>Pseudomonadati</taxon>
        <taxon>Pseudomonadota</taxon>
        <taxon>Gammaproteobacteria</taxon>
        <taxon>Enterobacterales</taxon>
        <taxon>Enterobacteriaceae</taxon>
        <taxon>aphid secondary symbionts</taxon>
        <taxon>Candidatus Regiella</taxon>
    </lineage>
</organism>
<dbReference type="InterPro" id="IPR016716">
    <property type="entry name" value="RraB"/>
</dbReference>
<dbReference type="Pfam" id="PF06877">
    <property type="entry name" value="RraB"/>
    <property type="match status" value="1"/>
</dbReference>
<protein>
    <recommendedName>
        <fullName evidence="2">Regulator of ribonuclease activity B domain-containing protein</fullName>
    </recommendedName>
</protein>